<dbReference type="InterPro" id="IPR007484">
    <property type="entry name" value="Peptidase_M28"/>
</dbReference>
<organism evidence="2 3">
    <name type="scientific">Planococcus shenhongbingii</name>
    <dbReference type="NCBI Taxonomy" id="3058398"/>
    <lineage>
        <taxon>Bacteria</taxon>
        <taxon>Bacillati</taxon>
        <taxon>Bacillota</taxon>
        <taxon>Bacilli</taxon>
        <taxon>Bacillales</taxon>
        <taxon>Caryophanaceae</taxon>
        <taxon>Planococcus</taxon>
    </lineage>
</organism>
<accession>A0ABT8NHU8</accession>
<dbReference type="InterPro" id="IPR045175">
    <property type="entry name" value="M28_fam"/>
</dbReference>
<comment type="caution">
    <text evidence="2">The sequence shown here is derived from an EMBL/GenBank/DDBJ whole genome shotgun (WGS) entry which is preliminary data.</text>
</comment>
<name>A0ABT8NHU8_9BACL</name>
<dbReference type="RefSeq" id="WP_301857351.1">
    <property type="nucleotide sequence ID" value="NZ_JAUJWU010000005.1"/>
</dbReference>
<evidence type="ECO:0000313" key="2">
    <source>
        <dbReference type="EMBL" id="MDN7247025.1"/>
    </source>
</evidence>
<dbReference type="Gene3D" id="3.40.630.10">
    <property type="entry name" value="Zn peptidases"/>
    <property type="match status" value="1"/>
</dbReference>
<dbReference type="Pfam" id="PF04389">
    <property type="entry name" value="Peptidase_M28"/>
    <property type="match status" value="1"/>
</dbReference>
<dbReference type="PANTHER" id="PTHR12147:SF26">
    <property type="entry name" value="PEPTIDASE M28 DOMAIN-CONTAINING PROTEIN"/>
    <property type="match status" value="1"/>
</dbReference>
<protein>
    <submittedName>
        <fullName evidence="2">M28 family peptidase</fullName>
    </submittedName>
</protein>
<dbReference type="SUPFAM" id="SSF53187">
    <property type="entry name" value="Zn-dependent exopeptidases"/>
    <property type="match status" value="1"/>
</dbReference>
<keyword evidence="3" id="KW-1185">Reference proteome</keyword>
<evidence type="ECO:0000259" key="1">
    <source>
        <dbReference type="Pfam" id="PF04389"/>
    </source>
</evidence>
<gene>
    <name evidence="2" type="ORF">QWY13_16210</name>
</gene>
<proteinExistence type="predicted"/>
<dbReference type="Proteomes" id="UP001172142">
    <property type="component" value="Unassembled WGS sequence"/>
</dbReference>
<evidence type="ECO:0000313" key="3">
    <source>
        <dbReference type="Proteomes" id="UP001172142"/>
    </source>
</evidence>
<feature type="domain" description="Peptidase M28" evidence="1">
    <location>
        <begin position="65"/>
        <end position="261"/>
    </location>
</feature>
<sequence length="338" mass="38036">MEDKYLNLIKDLSDPALGGREPGSSGHKKAREMIVRHFEELKLEPLMEQGWGQRFPVTKVITGENLLASKKGNTQDWILLGAHYDHFKNIPGADDNAASIGIVFDVIASLAQISRNLTVVLGIFDLEEPPYFLSEKMGSVYFYNHLPKTLAFDHFKGAIVLDLCGHDIAIKGREHALFAIGADSSPLLSASIAEAAEKNANLSVYQILRRPRLHLSDHYIFDMHNQPHIFLSCGHWPHYHTPQDTFERLNLIKVAHVADFLKEALLRIEENLGKETALLKKFTREDELAEVGRLVGMEMPPVRSIDPILGVLMHTISRKKKSSLRKVQLMVKVLLKGL</sequence>
<dbReference type="EMBL" id="JAUJWU010000005">
    <property type="protein sequence ID" value="MDN7247025.1"/>
    <property type="molecule type" value="Genomic_DNA"/>
</dbReference>
<reference evidence="2 3" key="1">
    <citation type="submission" date="2023-07" db="EMBL/GenBank/DDBJ databases">
        <title>Novel species in genus Planococcus.</title>
        <authorList>
            <person name="Ning S."/>
        </authorList>
    </citation>
    <scope>NUCLEOTIDE SEQUENCE [LARGE SCALE GENOMIC DNA]</scope>
    <source>
        <strain evidence="2 3">N017</strain>
    </source>
</reference>
<dbReference type="PANTHER" id="PTHR12147">
    <property type="entry name" value="METALLOPEPTIDASE M28 FAMILY MEMBER"/>
    <property type="match status" value="1"/>
</dbReference>